<dbReference type="Gene3D" id="1.10.238.10">
    <property type="entry name" value="EF-hand"/>
    <property type="match status" value="1"/>
</dbReference>
<dbReference type="SUPFAM" id="SSF47473">
    <property type="entry name" value="EF-hand"/>
    <property type="match status" value="1"/>
</dbReference>
<dbReference type="Pfam" id="PF13499">
    <property type="entry name" value="EF-hand_7"/>
    <property type="match status" value="1"/>
</dbReference>
<reference evidence="3 4" key="2">
    <citation type="submission" date="2016-08" db="EMBL/GenBank/DDBJ databases">
        <title>Pervasive Adenine N6-methylation of Active Genes in Fungi.</title>
        <authorList>
            <consortium name="DOE Joint Genome Institute"/>
            <person name="Mondo S.J."/>
            <person name="Dannebaum R.O."/>
            <person name="Kuo R.C."/>
            <person name="Labutti K."/>
            <person name="Haridas S."/>
            <person name="Kuo A."/>
            <person name="Salamov A."/>
            <person name="Ahrendt S.R."/>
            <person name="Lipzen A."/>
            <person name="Sullivan W."/>
            <person name="Andreopoulos W.B."/>
            <person name="Clum A."/>
            <person name="Lindquist E."/>
            <person name="Daum C."/>
            <person name="Ramamoorthy G.K."/>
            <person name="Gryganskyi A."/>
            <person name="Culley D."/>
            <person name="Magnuson J.K."/>
            <person name="James T.Y."/>
            <person name="O'Malley M.A."/>
            <person name="Stajich J.E."/>
            <person name="Spatafora J.W."/>
            <person name="Visel A."/>
            <person name="Grigoriev I.V."/>
        </authorList>
    </citation>
    <scope>NUCLEOTIDE SEQUENCE [LARGE SCALE GENOMIC DNA]</scope>
    <source>
        <strain evidence="4">finn</strain>
    </source>
</reference>
<organism evidence="3 4">
    <name type="scientific">Piromyces finnis</name>
    <dbReference type="NCBI Taxonomy" id="1754191"/>
    <lineage>
        <taxon>Eukaryota</taxon>
        <taxon>Fungi</taxon>
        <taxon>Fungi incertae sedis</taxon>
        <taxon>Chytridiomycota</taxon>
        <taxon>Chytridiomycota incertae sedis</taxon>
        <taxon>Neocallimastigomycetes</taxon>
        <taxon>Neocallimastigales</taxon>
        <taxon>Neocallimastigaceae</taxon>
        <taxon>Piromyces</taxon>
    </lineage>
</organism>
<dbReference type="Proteomes" id="UP000193719">
    <property type="component" value="Unassembled WGS sequence"/>
</dbReference>
<comment type="caution">
    <text evidence="3">The sequence shown here is derived from an EMBL/GenBank/DDBJ whole genome shotgun (WGS) entry which is preliminary data.</text>
</comment>
<dbReference type="GO" id="GO:0005509">
    <property type="term" value="F:calcium ion binding"/>
    <property type="evidence" value="ECO:0007669"/>
    <property type="project" value="InterPro"/>
</dbReference>
<dbReference type="InterPro" id="IPR002048">
    <property type="entry name" value="EF_hand_dom"/>
</dbReference>
<dbReference type="EMBL" id="MCFH01000008">
    <property type="protein sequence ID" value="ORX55945.1"/>
    <property type="molecule type" value="Genomic_DNA"/>
</dbReference>
<dbReference type="InterPro" id="IPR050403">
    <property type="entry name" value="Myosin_RLC"/>
</dbReference>
<sequence>MQEYLNNEKKESLIKTSHILTNEQFLNIENAFNYADNEKKGFLTKNDFKIAYVALWGYKPSKYEISVINENWPFEKKCVNFELFCNLMADKFHFQSRESKINQMFIAMDNKSQGYISLENFLEIIEKVVPFMDKTVAMKYFFQIDKKKKGKITYQEFENLIIKGME</sequence>
<evidence type="ECO:0000313" key="3">
    <source>
        <dbReference type="EMBL" id="ORX55945.1"/>
    </source>
</evidence>
<dbReference type="InterPro" id="IPR011992">
    <property type="entry name" value="EF-hand-dom_pair"/>
</dbReference>
<dbReference type="AlphaFoldDB" id="A0A1Y1VGT8"/>
<dbReference type="STRING" id="1754191.A0A1Y1VGT8"/>
<dbReference type="OrthoDB" id="26525at2759"/>
<reference evidence="3 4" key="1">
    <citation type="submission" date="2016-08" db="EMBL/GenBank/DDBJ databases">
        <title>Genomes of anaerobic fungi encode conserved fungal cellulosomes for biomass hydrolysis.</title>
        <authorList>
            <consortium name="DOE Joint Genome Institute"/>
            <person name="Haitjema C.H."/>
            <person name="Gilmore S.P."/>
            <person name="Henske J.K."/>
            <person name="Solomon K.V."/>
            <person name="De Groot R."/>
            <person name="Kuo A."/>
            <person name="Mondo S.J."/>
            <person name="Salamov A.A."/>
            <person name="Labutti K."/>
            <person name="Zhao Z."/>
            <person name="Chiniquy J."/>
            <person name="Barry K."/>
            <person name="Brewer H.M."/>
            <person name="Purvine S.O."/>
            <person name="Wright A.T."/>
            <person name="Boxma B."/>
            <person name="Van Alen T."/>
            <person name="Hackstein J.H."/>
            <person name="Baker S.E."/>
            <person name="Grigoriev I.V."/>
            <person name="O'Malley M.A."/>
        </authorList>
    </citation>
    <scope>NUCLEOTIDE SEQUENCE [LARGE SCALE GENOMIC DNA]</scope>
    <source>
        <strain evidence="4">finn</strain>
    </source>
</reference>
<proteinExistence type="predicted"/>
<evidence type="ECO:0000256" key="1">
    <source>
        <dbReference type="ARBA" id="ARBA00022737"/>
    </source>
</evidence>
<name>A0A1Y1VGT8_9FUNG</name>
<keyword evidence="4" id="KW-1185">Reference proteome</keyword>
<dbReference type="PROSITE" id="PS50222">
    <property type="entry name" value="EF_HAND_2"/>
    <property type="match status" value="2"/>
</dbReference>
<evidence type="ECO:0000313" key="4">
    <source>
        <dbReference type="Proteomes" id="UP000193719"/>
    </source>
</evidence>
<keyword evidence="1" id="KW-0677">Repeat</keyword>
<gene>
    <name evidence="3" type="ORF">BCR36DRAFT_174479</name>
</gene>
<accession>A0A1Y1VGT8</accession>
<evidence type="ECO:0000259" key="2">
    <source>
        <dbReference type="PROSITE" id="PS50222"/>
    </source>
</evidence>
<feature type="domain" description="EF-hand" evidence="2">
    <location>
        <begin position="132"/>
        <end position="166"/>
    </location>
</feature>
<dbReference type="PANTHER" id="PTHR23049">
    <property type="entry name" value="MYOSIN REGULATORY LIGHT CHAIN 2"/>
    <property type="match status" value="1"/>
</dbReference>
<dbReference type="SMART" id="SM00054">
    <property type="entry name" value="EFh"/>
    <property type="match status" value="3"/>
</dbReference>
<feature type="domain" description="EF-hand" evidence="2">
    <location>
        <begin position="96"/>
        <end position="131"/>
    </location>
</feature>
<protein>
    <submittedName>
        <fullName evidence="3">EF-hand</fullName>
    </submittedName>
</protein>